<organism evidence="1 2">
    <name type="scientific">Vaccinium darrowii</name>
    <dbReference type="NCBI Taxonomy" id="229202"/>
    <lineage>
        <taxon>Eukaryota</taxon>
        <taxon>Viridiplantae</taxon>
        <taxon>Streptophyta</taxon>
        <taxon>Embryophyta</taxon>
        <taxon>Tracheophyta</taxon>
        <taxon>Spermatophyta</taxon>
        <taxon>Magnoliopsida</taxon>
        <taxon>eudicotyledons</taxon>
        <taxon>Gunneridae</taxon>
        <taxon>Pentapetalae</taxon>
        <taxon>asterids</taxon>
        <taxon>Ericales</taxon>
        <taxon>Ericaceae</taxon>
        <taxon>Vaccinioideae</taxon>
        <taxon>Vaccinieae</taxon>
        <taxon>Vaccinium</taxon>
    </lineage>
</organism>
<dbReference type="Proteomes" id="UP000828048">
    <property type="component" value="Chromosome 6"/>
</dbReference>
<keyword evidence="2" id="KW-1185">Reference proteome</keyword>
<proteinExistence type="predicted"/>
<comment type="caution">
    <text evidence="1">The sequence shown here is derived from an EMBL/GenBank/DDBJ whole genome shotgun (WGS) entry which is preliminary data.</text>
</comment>
<accession>A0ACB7X8Z2</accession>
<protein>
    <submittedName>
        <fullName evidence="1">Uncharacterized protein</fullName>
    </submittedName>
</protein>
<sequence length="272" mass="31231">MRSKLVRLHHKMDQILENIISEHEENLGRSEGGNGEAGEEDLLDVLLRLKHRGGLQFPMTNDNIKAVIQEIFCAGTETSLTTIEWAMSEMLRNQRVMEKTQAELRRALKGKERIHETDIQGLKYLKLVIKETLRLHPAAPLLLPRECREQIEIDGYVIPVKTNVIVNAWAIGRDPEYWEDAESFSPKRFDNNPIDFIGTDFHYIPFGAGRRMYPGLSFGLSNVEFPLAQLLYHFNWKLASGTKPEDLDMTETFGASVRRIRNLHLIATPYFA</sequence>
<dbReference type="EMBL" id="CM037156">
    <property type="protein sequence ID" value="KAH7837202.1"/>
    <property type="molecule type" value="Genomic_DNA"/>
</dbReference>
<gene>
    <name evidence="1" type="ORF">Vadar_010949</name>
</gene>
<reference evidence="1 2" key="1">
    <citation type="journal article" date="2021" name="Hortic Res">
        <title>High-quality reference genome and annotation aids understanding of berry development for evergreen blueberry (Vaccinium darrowii).</title>
        <authorList>
            <person name="Yu J."/>
            <person name="Hulse-Kemp A.M."/>
            <person name="Babiker E."/>
            <person name="Staton M."/>
        </authorList>
    </citation>
    <scope>NUCLEOTIDE SEQUENCE [LARGE SCALE GENOMIC DNA]</scope>
    <source>
        <strain evidence="2">cv. NJ 8807/NJ 8810</strain>
        <tissue evidence="1">Young leaf</tissue>
    </source>
</reference>
<name>A0ACB7X8Z2_9ERIC</name>
<evidence type="ECO:0000313" key="2">
    <source>
        <dbReference type="Proteomes" id="UP000828048"/>
    </source>
</evidence>
<evidence type="ECO:0000313" key="1">
    <source>
        <dbReference type="EMBL" id="KAH7837202.1"/>
    </source>
</evidence>